<dbReference type="InParanoid" id="A0A286UNF9"/>
<comment type="similarity">
    <text evidence="1">Belongs to the EFR3 family.</text>
</comment>
<dbReference type="InterPro" id="IPR039786">
    <property type="entry name" value="EFR3"/>
</dbReference>
<keyword evidence="4" id="KW-1185">Reference proteome</keyword>
<feature type="region of interest" description="Disordered" evidence="2">
    <location>
        <begin position="925"/>
        <end position="1002"/>
    </location>
</feature>
<dbReference type="InterPro" id="IPR011989">
    <property type="entry name" value="ARM-like"/>
</dbReference>
<accession>A0A286UNF9</accession>
<dbReference type="EMBL" id="NBII01000003">
    <property type="protein sequence ID" value="PAV21005.1"/>
    <property type="molecule type" value="Genomic_DNA"/>
</dbReference>
<gene>
    <name evidence="3" type="ORF">PNOK_0363200</name>
</gene>
<organism evidence="3 4">
    <name type="scientific">Pyrrhoderma noxium</name>
    <dbReference type="NCBI Taxonomy" id="2282107"/>
    <lineage>
        <taxon>Eukaryota</taxon>
        <taxon>Fungi</taxon>
        <taxon>Dikarya</taxon>
        <taxon>Basidiomycota</taxon>
        <taxon>Agaricomycotina</taxon>
        <taxon>Agaricomycetes</taxon>
        <taxon>Hymenochaetales</taxon>
        <taxon>Hymenochaetaceae</taxon>
        <taxon>Pyrrhoderma</taxon>
    </lineage>
</organism>
<dbReference type="GO" id="GO:0072659">
    <property type="term" value="P:protein localization to plasma membrane"/>
    <property type="evidence" value="ECO:0007669"/>
    <property type="project" value="InterPro"/>
</dbReference>
<evidence type="ECO:0000313" key="4">
    <source>
        <dbReference type="Proteomes" id="UP000217199"/>
    </source>
</evidence>
<evidence type="ECO:0000313" key="3">
    <source>
        <dbReference type="EMBL" id="PAV21005.1"/>
    </source>
</evidence>
<dbReference type="STRING" id="2282107.A0A286UNF9"/>
<dbReference type="Proteomes" id="UP000217199">
    <property type="component" value="Unassembled WGS sequence"/>
</dbReference>
<reference evidence="3 4" key="1">
    <citation type="journal article" date="2017" name="Mol. Ecol.">
        <title>Comparative and population genomic landscape of Phellinus noxius: A hypervariable fungus causing root rot in trees.</title>
        <authorList>
            <person name="Chung C.L."/>
            <person name="Lee T.J."/>
            <person name="Akiba M."/>
            <person name="Lee H.H."/>
            <person name="Kuo T.H."/>
            <person name="Liu D."/>
            <person name="Ke H.M."/>
            <person name="Yokoi T."/>
            <person name="Roa M.B."/>
            <person name="Lu M.J."/>
            <person name="Chang Y.Y."/>
            <person name="Ann P.J."/>
            <person name="Tsai J.N."/>
            <person name="Chen C.Y."/>
            <person name="Tzean S.S."/>
            <person name="Ota Y."/>
            <person name="Hattori T."/>
            <person name="Sahashi N."/>
            <person name="Liou R.F."/>
            <person name="Kikuchi T."/>
            <person name="Tsai I.J."/>
        </authorList>
    </citation>
    <scope>NUCLEOTIDE SEQUENCE [LARGE SCALE GENOMIC DNA]</scope>
    <source>
        <strain evidence="3 4">FFPRI411160</strain>
    </source>
</reference>
<dbReference type="SUPFAM" id="SSF48371">
    <property type="entry name" value="ARM repeat"/>
    <property type="match status" value="1"/>
</dbReference>
<dbReference type="InterPro" id="IPR016024">
    <property type="entry name" value="ARM-type_fold"/>
</dbReference>
<dbReference type="PANTHER" id="PTHR47766:SF1">
    <property type="entry name" value="PROTEIN EFR3"/>
    <property type="match status" value="1"/>
</dbReference>
<dbReference type="Gene3D" id="1.25.10.10">
    <property type="entry name" value="Leucine-rich Repeat Variant"/>
    <property type="match status" value="1"/>
</dbReference>
<name>A0A286UNF9_9AGAM</name>
<dbReference type="AlphaFoldDB" id="A0A286UNF9"/>
<dbReference type="OrthoDB" id="274691at2759"/>
<proteinExistence type="inferred from homology"/>
<sequence>MPFPLAPHHVQLVAACYPPSSALPTSGPDYKPNPQELSKLTYYASNRPGKIAKLGNELEKRALADSRKAKSGNVRARATLLITLNIIKALTTECRRDLSLLSASLMSSLDATLGALPNDLEVAAKVATVFAAWAAYTSGQLLGVDQNLTRDYLSLLRRFSHLCLVEARNNDEETRNRTRLVGLGALTGAVASDALYNSASQFKSQIFIIVPALLLNIMQANMSILEHGNENTHEHASPLSDYLAEFRSRPLLERRAASIHIHVDGDTGPSDADVVNTAIKAFTCLSGQTNGNQIGLILISIFESLGTHDYWKDTHRCCWLIQRIIEWSQYQYRFAIPTRLVERLVEAQEDTHPSDLHKSLAAMIKAVLNSPTPLASLSTSDVCSSLTALILRRVAINADDELLPDLVECVGALGTHIYYADQIHDLVCEIIGRLVHIESNGIGGKGRIYGRSDPERETALRSLVACLGLLVWKSSKPLHPPMSADGHYIDHGERMGSITNAISEGVRPGACSPSPSDASSVRAAVPQRSKVPPDVWQETLTLLCDECFSVRSEYVKTLVLYLRSELHPELGARSGATDVSSIISTSRPKSLDDKALQRVRSMKASVTGDIVSVRFFHALFALFYILATSSRLGLPPSSSSTPAQLPEIDLPRDGIKEPVDEKAIGNHPEYQLTRNKSINLTPQSRRLSRMRKLLDSGLRGQSDEVENISACLSDYLHIMSIFDVLNDQTPARTLLIGLPMLLTLRRWCETLLRISRVWDYQELHDLLKDINISASFPCPNNESSFPSREDALELSSFKIDEEDVAFSEPSDEQLITTLAKNANVQYATGLDEATLIKRLGTHWTVEDALENSIEPLMNGDSSRPDHGNPLLKISPALMHISNLSLQSLARSNHGVGVNDLREALEGRGGISSLALSQERTPSVISMGATHSGASGESSILPSPLSVSRPRSRVLSGGSPAAVKDVLDRLGIGAQRPTGSSTSSSTPRQVSNPRSVLVPPYKG</sequence>
<evidence type="ECO:0000256" key="1">
    <source>
        <dbReference type="ARBA" id="ARBA00010216"/>
    </source>
</evidence>
<evidence type="ECO:0000256" key="2">
    <source>
        <dbReference type="SAM" id="MobiDB-lite"/>
    </source>
</evidence>
<protein>
    <submittedName>
        <fullName evidence="3">Cellular morphogenesis-related protein</fullName>
    </submittedName>
</protein>
<comment type="caution">
    <text evidence="3">The sequence shown here is derived from an EMBL/GenBank/DDBJ whole genome shotgun (WGS) entry which is preliminary data.</text>
</comment>
<dbReference type="PANTHER" id="PTHR47766">
    <property type="entry name" value="PROTEIN EFR3"/>
    <property type="match status" value="1"/>
</dbReference>
<dbReference type="Pfam" id="PF21072">
    <property type="entry name" value="EFR3"/>
    <property type="match status" value="1"/>
</dbReference>
<feature type="compositionally biased region" description="Low complexity" evidence="2">
    <location>
        <begin position="937"/>
        <end position="959"/>
    </location>
</feature>
<dbReference type="InterPro" id="IPR049150">
    <property type="entry name" value="EFR3_HEAT-like_rpt"/>
</dbReference>